<name>A0A7G7G4X6_9BACT</name>
<keyword evidence="3" id="KW-1185">Reference proteome</keyword>
<sequence>MKIVVTGSLGHISKPLSQELIQKKHTVTVISSNPEKQTEITALGATVAIGSLEDVAFLTATFTGADAVYTMIPPNNYFDPNLDLLGYYRRLGQNYAQAIKQAGVKHVVNLSSIGAHLEKGNGILRGAHDVEQILNELPATISITHLRPTSFYYNLYGYSEMIKNQNLIVANYGADDVIPWVSTVDIATVAAEELLNTQTGRKVRYIASQEASGNETAKVLGAAIGKPDLRWILISDEQTLAGLTAIGMNPEIAAGLVEMYAGLHTGLLAEDYYRNRPAEMGEVKLTDFAREFAAAFQQIK</sequence>
<dbReference type="InterPro" id="IPR008030">
    <property type="entry name" value="NmrA-like"/>
</dbReference>
<dbReference type="RefSeq" id="WP_185272991.1">
    <property type="nucleotide sequence ID" value="NZ_CP055156.1"/>
</dbReference>
<dbReference type="PANTHER" id="PTHR43162">
    <property type="match status" value="1"/>
</dbReference>
<dbReference type="SUPFAM" id="SSF51735">
    <property type="entry name" value="NAD(P)-binding Rossmann-fold domains"/>
    <property type="match status" value="1"/>
</dbReference>
<dbReference type="Gene3D" id="3.90.25.10">
    <property type="entry name" value="UDP-galactose 4-epimerase, domain 1"/>
    <property type="match status" value="1"/>
</dbReference>
<evidence type="ECO:0000259" key="1">
    <source>
        <dbReference type="Pfam" id="PF05368"/>
    </source>
</evidence>
<dbReference type="InterPro" id="IPR051604">
    <property type="entry name" value="Ergot_Alk_Oxidoreductase"/>
</dbReference>
<protein>
    <submittedName>
        <fullName evidence="2">NmrA family NAD(P)-binding protein</fullName>
    </submittedName>
</protein>
<accession>A0A7G7G4X6</accession>
<gene>
    <name evidence="2" type="ORF">HUW51_05505</name>
</gene>
<evidence type="ECO:0000313" key="3">
    <source>
        <dbReference type="Proteomes" id="UP000515237"/>
    </source>
</evidence>
<organism evidence="2 3">
    <name type="scientific">Adhaeribacter swui</name>
    <dbReference type="NCBI Taxonomy" id="2086471"/>
    <lineage>
        <taxon>Bacteria</taxon>
        <taxon>Pseudomonadati</taxon>
        <taxon>Bacteroidota</taxon>
        <taxon>Cytophagia</taxon>
        <taxon>Cytophagales</taxon>
        <taxon>Hymenobacteraceae</taxon>
        <taxon>Adhaeribacter</taxon>
    </lineage>
</organism>
<feature type="domain" description="NmrA-like" evidence="1">
    <location>
        <begin position="2"/>
        <end position="248"/>
    </location>
</feature>
<reference evidence="2 3" key="1">
    <citation type="journal article" date="2018" name="Int. J. Syst. Evol. Microbiol.">
        <title>Adhaeribacter swui sp. nov., isolated from wet mud.</title>
        <authorList>
            <person name="Kim D.U."/>
            <person name="Kim K.W."/>
            <person name="Kang M.S."/>
            <person name="Kim J.Y."/>
            <person name="Jang J.H."/>
            <person name="Kim M.K."/>
        </authorList>
    </citation>
    <scope>NUCLEOTIDE SEQUENCE [LARGE SCALE GENOMIC DNA]</scope>
    <source>
        <strain evidence="2 3">KCTC 52873</strain>
    </source>
</reference>
<dbReference type="Gene3D" id="3.40.50.720">
    <property type="entry name" value="NAD(P)-binding Rossmann-like Domain"/>
    <property type="match status" value="1"/>
</dbReference>
<dbReference type="Pfam" id="PF05368">
    <property type="entry name" value="NmrA"/>
    <property type="match status" value="1"/>
</dbReference>
<dbReference type="Proteomes" id="UP000515237">
    <property type="component" value="Chromosome"/>
</dbReference>
<dbReference type="InterPro" id="IPR036291">
    <property type="entry name" value="NAD(P)-bd_dom_sf"/>
</dbReference>
<proteinExistence type="predicted"/>
<dbReference type="PANTHER" id="PTHR43162:SF1">
    <property type="entry name" value="PRESTALK A DIFFERENTIATION PROTEIN A"/>
    <property type="match status" value="1"/>
</dbReference>
<dbReference type="KEGG" id="aswu:HUW51_05505"/>
<evidence type="ECO:0000313" key="2">
    <source>
        <dbReference type="EMBL" id="QNF32210.1"/>
    </source>
</evidence>
<dbReference type="AlphaFoldDB" id="A0A7G7G4X6"/>
<dbReference type="EMBL" id="CP055156">
    <property type="protein sequence ID" value="QNF32210.1"/>
    <property type="molecule type" value="Genomic_DNA"/>
</dbReference>